<organism evidence="1 2">
    <name type="scientific">Arctium lappa</name>
    <name type="common">Greater burdock</name>
    <name type="synonym">Lappa major</name>
    <dbReference type="NCBI Taxonomy" id="4217"/>
    <lineage>
        <taxon>Eukaryota</taxon>
        <taxon>Viridiplantae</taxon>
        <taxon>Streptophyta</taxon>
        <taxon>Embryophyta</taxon>
        <taxon>Tracheophyta</taxon>
        <taxon>Spermatophyta</taxon>
        <taxon>Magnoliopsida</taxon>
        <taxon>eudicotyledons</taxon>
        <taxon>Gunneridae</taxon>
        <taxon>Pentapetalae</taxon>
        <taxon>asterids</taxon>
        <taxon>campanulids</taxon>
        <taxon>Asterales</taxon>
        <taxon>Asteraceae</taxon>
        <taxon>Carduoideae</taxon>
        <taxon>Cardueae</taxon>
        <taxon>Arctiinae</taxon>
        <taxon>Arctium</taxon>
    </lineage>
</organism>
<protein>
    <submittedName>
        <fullName evidence="1">Uncharacterized protein</fullName>
    </submittedName>
</protein>
<evidence type="ECO:0000313" key="1">
    <source>
        <dbReference type="EMBL" id="KAI3735901.1"/>
    </source>
</evidence>
<comment type="caution">
    <text evidence="1">The sequence shown here is derived from an EMBL/GenBank/DDBJ whole genome shotgun (WGS) entry which is preliminary data.</text>
</comment>
<gene>
    <name evidence="1" type="ORF">L6452_15424</name>
</gene>
<evidence type="ECO:0000313" key="2">
    <source>
        <dbReference type="Proteomes" id="UP001055879"/>
    </source>
</evidence>
<accession>A0ACB9CNP3</accession>
<sequence>MFTFYDIYFWLPMKWAVIRACTLGIILCSMVMSQILSHNLKSLRHFGCSSSRLMLIDFFWKEDAVSSVCLVDCRGGQVGMKLGLAWTG</sequence>
<keyword evidence="2" id="KW-1185">Reference proteome</keyword>
<dbReference type="EMBL" id="CM042050">
    <property type="protein sequence ID" value="KAI3735901.1"/>
    <property type="molecule type" value="Genomic_DNA"/>
</dbReference>
<reference evidence="1 2" key="2">
    <citation type="journal article" date="2022" name="Mol. Ecol. Resour.">
        <title>The genomes of chicory, endive, great burdock and yacon provide insights into Asteraceae paleo-polyploidization history and plant inulin production.</title>
        <authorList>
            <person name="Fan W."/>
            <person name="Wang S."/>
            <person name="Wang H."/>
            <person name="Wang A."/>
            <person name="Jiang F."/>
            <person name="Liu H."/>
            <person name="Zhao H."/>
            <person name="Xu D."/>
            <person name="Zhang Y."/>
        </authorList>
    </citation>
    <scope>NUCLEOTIDE SEQUENCE [LARGE SCALE GENOMIC DNA]</scope>
    <source>
        <strain evidence="2">cv. Niubang</strain>
    </source>
</reference>
<dbReference type="Proteomes" id="UP001055879">
    <property type="component" value="Linkage Group LG04"/>
</dbReference>
<name>A0ACB9CNP3_ARCLA</name>
<proteinExistence type="predicted"/>
<reference evidence="2" key="1">
    <citation type="journal article" date="2022" name="Mol. Ecol. Resour.">
        <title>The genomes of chicory, endive, great burdock and yacon provide insights into Asteraceae palaeo-polyploidization history and plant inulin production.</title>
        <authorList>
            <person name="Fan W."/>
            <person name="Wang S."/>
            <person name="Wang H."/>
            <person name="Wang A."/>
            <person name="Jiang F."/>
            <person name="Liu H."/>
            <person name="Zhao H."/>
            <person name="Xu D."/>
            <person name="Zhang Y."/>
        </authorList>
    </citation>
    <scope>NUCLEOTIDE SEQUENCE [LARGE SCALE GENOMIC DNA]</scope>
    <source>
        <strain evidence="2">cv. Niubang</strain>
    </source>
</reference>